<dbReference type="SUPFAM" id="SSF52317">
    <property type="entry name" value="Class I glutamine amidotransferase-like"/>
    <property type="match status" value="1"/>
</dbReference>
<evidence type="ECO:0000313" key="3">
    <source>
        <dbReference type="EMBL" id="GAA4029385.1"/>
    </source>
</evidence>
<dbReference type="Proteomes" id="UP001500968">
    <property type="component" value="Unassembled WGS sequence"/>
</dbReference>
<feature type="transmembrane region" description="Helical" evidence="1">
    <location>
        <begin position="56"/>
        <end position="78"/>
    </location>
</feature>
<dbReference type="RefSeq" id="WP_324690729.1">
    <property type="nucleotide sequence ID" value="NZ_BAABCR010000013.1"/>
</dbReference>
<protein>
    <submittedName>
        <fullName evidence="3">BatA and WFA domain-containing protein</fullName>
    </submittedName>
</protein>
<keyword evidence="1" id="KW-0472">Membrane</keyword>
<dbReference type="NCBIfam" id="TIGR02226">
    <property type="entry name" value="two_anch"/>
    <property type="match status" value="1"/>
</dbReference>
<accession>A0ABP7TPH8</accession>
<sequence>MQFKHPEILYFLFLLVIPILVHLFQLRRFKKEYFTNVQFLKELSIQTRKSSTIKKWLLLVTRLLLLACLILAFAQPFFTAKESAKATNEMYIILDNSYSMQAKGQQGELLKRAVQELLEHTPESQNFSLITNSETFWNTDIKSIQKELQDLKYSATPFRLDNLIAKVNARKSAFNKDIVVITDAVGVQANESKSFKKEDNVYFIIPEAEQKNNASIDSIYIQQNLDSFYEIAIKLSANGEISSLPIALYNQTKLTAKTVVNFDGDAKSQLVKFTIPKEDFHGHASITDKGLEYDNTYYFSISKPSKTNVISIGDNEKSNFLARIYTADEFNYTNFPLANLDYNLLEKQDAIVLNELKDIPQALQTTLKSFVNKGGNVTVIPAQESNLTTMNAFLSNFGAIQLKALTSGDKKVTKINFNHPLFSNVFEKKVDNFQYPSTKSAFSISSNTPAILTYEDQSAFLTSISNPLSSVYVFAAPIAKSNSNFQNSPLVVPTFYNMAQSSQKSGVTALTIGENQPFVVETLLSKDEILTVKNKDESFIPVQQLLNTKVKMTFAEQPVQAGNFGIFNGTNPVENISFNYNRTESNLSLANPDITVGYQNSDDIESVFNTIQTDRTDTQIWKWFVWLTLLFLVLELLIQKFVK</sequence>
<dbReference type="InterPro" id="IPR036465">
    <property type="entry name" value="vWFA_dom_sf"/>
</dbReference>
<evidence type="ECO:0000313" key="4">
    <source>
        <dbReference type="Proteomes" id="UP001500968"/>
    </source>
</evidence>
<feature type="transmembrane region" description="Helical" evidence="1">
    <location>
        <begin position="6"/>
        <end position="24"/>
    </location>
</feature>
<dbReference type="InterPro" id="IPR029062">
    <property type="entry name" value="Class_I_gatase-like"/>
</dbReference>
<keyword evidence="1" id="KW-1133">Transmembrane helix</keyword>
<keyword evidence="1" id="KW-0812">Transmembrane</keyword>
<feature type="domain" description="Aerotolerance regulator N-terminal" evidence="2">
    <location>
        <begin position="1"/>
        <end position="76"/>
    </location>
</feature>
<evidence type="ECO:0000256" key="1">
    <source>
        <dbReference type="SAM" id="Phobius"/>
    </source>
</evidence>
<keyword evidence="4" id="KW-1185">Reference proteome</keyword>
<organism evidence="3 4">
    <name type="scientific">Flavobacterium cheonhonense</name>
    <dbReference type="NCBI Taxonomy" id="706185"/>
    <lineage>
        <taxon>Bacteria</taxon>
        <taxon>Pseudomonadati</taxon>
        <taxon>Bacteroidota</taxon>
        <taxon>Flavobacteriia</taxon>
        <taxon>Flavobacteriales</taxon>
        <taxon>Flavobacteriaceae</taxon>
        <taxon>Flavobacterium</taxon>
    </lineage>
</organism>
<comment type="caution">
    <text evidence="3">The sequence shown here is derived from an EMBL/GenBank/DDBJ whole genome shotgun (WGS) entry which is preliminary data.</text>
</comment>
<dbReference type="InterPro" id="IPR024163">
    <property type="entry name" value="Aerotolerance_reg_N"/>
</dbReference>
<evidence type="ECO:0000259" key="2">
    <source>
        <dbReference type="Pfam" id="PF07584"/>
    </source>
</evidence>
<gene>
    <name evidence="3" type="ORF">GCM10022386_11440</name>
</gene>
<dbReference type="EMBL" id="BAABCR010000013">
    <property type="protein sequence ID" value="GAA4029385.1"/>
    <property type="molecule type" value="Genomic_DNA"/>
</dbReference>
<proteinExistence type="predicted"/>
<dbReference type="InterPro" id="IPR011933">
    <property type="entry name" value="Double_TM_dom"/>
</dbReference>
<reference evidence="4" key="1">
    <citation type="journal article" date="2019" name="Int. J. Syst. Evol. Microbiol.">
        <title>The Global Catalogue of Microorganisms (GCM) 10K type strain sequencing project: providing services to taxonomists for standard genome sequencing and annotation.</title>
        <authorList>
            <consortium name="The Broad Institute Genomics Platform"/>
            <consortium name="The Broad Institute Genome Sequencing Center for Infectious Disease"/>
            <person name="Wu L."/>
            <person name="Ma J."/>
        </authorList>
    </citation>
    <scope>NUCLEOTIDE SEQUENCE [LARGE SCALE GENOMIC DNA]</scope>
    <source>
        <strain evidence="4">JCM 17064</strain>
    </source>
</reference>
<name>A0ABP7TPH8_9FLAO</name>
<dbReference type="SUPFAM" id="SSF53300">
    <property type="entry name" value="vWA-like"/>
    <property type="match status" value="1"/>
</dbReference>
<dbReference type="PANTHER" id="PTHR37464">
    <property type="entry name" value="BLL2463 PROTEIN"/>
    <property type="match status" value="1"/>
</dbReference>
<dbReference type="Pfam" id="PF07584">
    <property type="entry name" value="BatA"/>
    <property type="match status" value="1"/>
</dbReference>
<dbReference type="PANTHER" id="PTHR37464:SF1">
    <property type="entry name" value="BLL2463 PROTEIN"/>
    <property type="match status" value="1"/>
</dbReference>